<dbReference type="InterPro" id="IPR002871">
    <property type="entry name" value="NIF_FeS_clus_asmbl_NifU_N"/>
</dbReference>
<evidence type="ECO:0000259" key="3">
    <source>
        <dbReference type="Pfam" id="PF01592"/>
    </source>
</evidence>
<name>A0ABU3NT37_9FIRM</name>
<feature type="domain" description="NIF system FeS cluster assembly NifU N-terminal" evidence="3">
    <location>
        <begin position="1"/>
        <end position="122"/>
    </location>
</feature>
<sequence length="138" mass="14709">MYSDTVMEHFISPRNIFIMSDPDGVGMAGEPGCGDTFKMFIQVQGETIANISFLVFGCCAAIACGSMTTVLAKGKTIGEALKITEQNVVDALDGLPEAKQHCSNLGVSALRAAIEDYRGKEGKESADRRIDASAAEKR</sequence>
<dbReference type="PANTHER" id="PTHR10093">
    <property type="entry name" value="IRON-SULFUR CLUSTER ASSEMBLY ENZYME NIFU HOMOLOG"/>
    <property type="match status" value="1"/>
</dbReference>
<keyword evidence="5" id="KW-1185">Reference proteome</keyword>
<proteinExistence type="predicted"/>
<keyword evidence="2" id="KW-0812">Transmembrane</keyword>
<dbReference type="EMBL" id="JAUOZS010000001">
    <property type="protein sequence ID" value="MDT8899978.1"/>
    <property type="molecule type" value="Genomic_DNA"/>
</dbReference>
<dbReference type="Pfam" id="PF01592">
    <property type="entry name" value="NifU_N"/>
    <property type="match status" value="1"/>
</dbReference>
<accession>A0ABU3NT37</accession>
<dbReference type="Gene3D" id="3.90.1010.10">
    <property type="match status" value="1"/>
</dbReference>
<dbReference type="Proteomes" id="UP001254848">
    <property type="component" value="Unassembled WGS sequence"/>
</dbReference>
<evidence type="ECO:0000313" key="5">
    <source>
        <dbReference type="Proteomes" id="UP001254848"/>
    </source>
</evidence>
<keyword evidence="2" id="KW-0472">Membrane</keyword>
<dbReference type="RefSeq" id="WP_413778541.1">
    <property type="nucleotide sequence ID" value="NZ_JAUOZS010000001.1"/>
</dbReference>
<organism evidence="4 5">
    <name type="scientific">Anaeroselena agilis</name>
    <dbReference type="NCBI Taxonomy" id="3063788"/>
    <lineage>
        <taxon>Bacteria</taxon>
        <taxon>Bacillati</taxon>
        <taxon>Bacillota</taxon>
        <taxon>Negativicutes</taxon>
        <taxon>Acetonemataceae</taxon>
        <taxon>Anaeroselena</taxon>
    </lineage>
</organism>
<dbReference type="CDD" id="cd06664">
    <property type="entry name" value="IscU_like"/>
    <property type="match status" value="1"/>
</dbReference>
<evidence type="ECO:0000256" key="2">
    <source>
        <dbReference type="SAM" id="Phobius"/>
    </source>
</evidence>
<reference evidence="4 5" key="1">
    <citation type="submission" date="2023-07" db="EMBL/GenBank/DDBJ databases">
        <title>The novel representative of Negativicutes class, Anaeroselena agilis gen. nov. sp. nov.</title>
        <authorList>
            <person name="Prokofeva M.I."/>
            <person name="Elcheninov A.G."/>
            <person name="Klyukina A."/>
            <person name="Kublanov I.V."/>
            <person name="Frolov E.N."/>
            <person name="Podosokorskaya O.A."/>
        </authorList>
    </citation>
    <scope>NUCLEOTIDE SEQUENCE [LARGE SCALE GENOMIC DNA]</scope>
    <source>
        <strain evidence="4 5">4137-cl</strain>
    </source>
</reference>
<feature type="transmembrane region" description="Helical" evidence="2">
    <location>
        <begin position="48"/>
        <end position="72"/>
    </location>
</feature>
<feature type="region of interest" description="Disordered" evidence="1">
    <location>
        <begin position="119"/>
        <end position="138"/>
    </location>
</feature>
<keyword evidence="2" id="KW-1133">Transmembrane helix</keyword>
<evidence type="ECO:0000256" key="1">
    <source>
        <dbReference type="SAM" id="MobiDB-lite"/>
    </source>
</evidence>
<evidence type="ECO:0000313" key="4">
    <source>
        <dbReference type="EMBL" id="MDT8899978.1"/>
    </source>
</evidence>
<comment type="caution">
    <text evidence="4">The sequence shown here is derived from an EMBL/GenBank/DDBJ whole genome shotgun (WGS) entry which is preliminary data.</text>
</comment>
<dbReference type="SUPFAM" id="SSF82649">
    <property type="entry name" value="SufE/NifU"/>
    <property type="match status" value="1"/>
</dbReference>
<protein>
    <submittedName>
        <fullName evidence="4">Iron-sulfur cluster assembly scaffold protein</fullName>
    </submittedName>
</protein>
<gene>
    <name evidence="4" type="ORF">Q4T40_01855</name>
</gene>